<evidence type="ECO:0000256" key="4">
    <source>
        <dbReference type="ARBA" id="ARBA00022840"/>
    </source>
</evidence>
<feature type="transmembrane region" description="Helical" evidence="9">
    <location>
        <begin position="133"/>
        <end position="154"/>
    </location>
</feature>
<dbReference type="Gene3D" id="2.70.150.10">
    <property type="entry name" value="Calcium-transporting ATPase, cytoplasmic transduction domain A"/>
    <property type="match status" value="1"/>
</dbReference>
<dbReference type="PANTHER" id="PTHR43294">
    <property type="entry name" value="SODIUM/POTASSIUM-TRANSPORTING ATPASE SUBUNIT ALPHA"/>
    <property type="match status" value="1"/>
</dbReference>
<dbReference type="GO" id="GO:1990573">
    <property type="term" value="P:potassium ion import across plasma membrane"/>
    <property type="evidence" value="ECO:0007669"/>
    <property type="project" value="TreeGrafter"/>
</dbReference>
<keyword evidence="7 9" id="KW-0472">Membrane</keyword>
<proteinExistence type="predicted"/>
<name>A0A2A2JR78_9BILA</name>
<sequence length="1071" mass="119241">MGTANTSSTTDSGRQRSPLFRRIFSRNKVSPKDVEKGARLDSSFSEHTWDIEKLQQNFPASNIAVDKPDKSKGLSQEKADELLRINGPNILPKQKEMSELELFIRQFLNMLWILLIAAALLTLVSFFTMHQMISLWVAIFLFVLIIVMCTVSWYQEREARKVIRGFENLLPEICNVIRDGVGKQIPAADIVVGDIIKIQSGVRVPADTRIIDCAQLKLETSSITGEAEPLDYHTDSVAPTIPIFESHNVAFNSSLCVDGEGMGVVIKTGVNTVIGQIAALTTGQPPKKSRLEQQIKVFVHFLLVMAPTVGTISMVVGGLIFGWSDWLTLLSTSYAVCAIALVPEGLSATVTSILTVVARRLKKKSVYLKRLDIVEALGSAKIIASDKTGTLTKNVMTVTDMWINDLVIHGFPRLDDHPLRDLKILETFKPPISDILLAMALCNKADFDYEKDVKIDINEQLTMPPGKNQSSIAAKTGSNSQDGVTGTTYSSIDDAILPFSSFASFLEYQASISKRPALGSASDIAILKYAAQVIDVTKNRRTNPPVFEIPFNSKRKWQLVVIKKHKLADGQAKYKLIMKGASDILIKKCGKIMNMNEEEVPLDENERAKFERAVETFGEQGRRVIGFAQVEFVAADNFVFNEKEGNYPQEGLVFLGTCAIMDPPRDETADAIKSCKDAGIRIFMVTGDHHTTAKAIAEQIGLIDDKPANQSNWEIVKGEDIPKLTPQDWDRLSARNSLVFSRTTPEQKLLIVEEMQKRKQVIAMTGDGVNDSPALKKADIGIGMGSGSEVAKQAADIILMNDNFASIVSSIKEGRLMFENIKKLMAYVMPHAVTELWGIWLYYLFGMPAATNSLIVLSMDLVTEIPPGLAMCNEPFESDIMERPPRRNGKNIVSKALLFYTYGYLGFLQAIACFLSYCYIFWSHGINPGDLWMSALDHWKVNGSDFTSNGHTFTVDEQLYINRQAMSAWQVGMVFGQMFHLFSARSLRESMFKHGFFTNKSAILAVVIDAVLLGIFVYVPGINEFLGGAPVPVWCWVIVAVYSIGIFFFNELRKLCIRRWPKNLIVRIFKF</sequence>
<dbReference type="SUPFAM" id="SSF81665">
    <property type="entry name" value="Calcium ATPase, transmembrane domain M"/>
    <property type="match status" value="1"/>
</dbReference>
<evidence type="ECO:0000256" key="1">
    <source>
        <dbReference type="ARBA" id="ARBA00004141"/>
    </source>
</evidence>
<feature type="transmembrane region" description="Helical" evidence="9">
    <location>
        <begin position="897"/>
        <end position="922"/>
    </location>
</feature>
<feature type="transmembrane region" description="Helical" evidence="9">
    <location>
        <begin position="333"/>
        <end position="358"/>
    </location>
</feature>
<dbReference type="InterPro" id="IPR018303">
    <property type="entry name" value="ATPase_P-typ_P_site"/>
</dbReference>
<dbReference type="Pfam" id="PF00690">
    <property type="entry name" value="Cation_ATPase_N"/>
    <property type="match status" value="1"/>
</dbReference>
<dbReference type="InterPro" id="IPR006068">
    <property type="entry name" value="ATPase_P-typ_cation-transptr_C"/>
</dbReference>
<protein>
    <recommendedName>
        <fullName evidence="10">Cation-transporting P-type ATPase N-terminal domain-containing protein</fullName>
    </recommendedName>
</protein>
<feature type="transmembrane region" description="Helical" evidence="9">
    <location>
        <begin position="1031"/>
        <end position="1049"/>
    </location>
</feature>
<dbReference type="Pfam" id="PF13246">
    <property type="entry name" value="Cation_ATPase"/>
    <property type="match status" value="1"/>
</dbReference>
<evidence type="ECO:0000256" key="5">
    <source>
        <dbReference type="ARBA" id="ARBA00022967"/>
    </source>
</evidence>
<comment type="caution">
    <text evidence="11">The sequence shown here is derived from an EMBL/GenBank/DDBJ whole genome shotgun (WGS) entry which is preliminary data.</text>
</comment>
<dbReference type="GO" id="GO:0005391">
    <property type="term" value="F:P-type sodium:potassium-exchanging transporter activity"/>
    <property type="evidence" value="ECO:0007669"/>
    <property type="project" value="TreeGrafter"/>
</dbReference>
<dbReference type="GO" id="GO:0006883">
    <property type="term" value="P:intracellular sodium ion homeostasis"/>
    <property type="evidence" value="ECO:0007669"/>
    <property type="project" value="TreeGrafter"/>
</dbReference>
<dbReference type="GO" id="GO:0005886">
    <property type="term" value="C:plasma membrane"/>
    <property type="evidence" value="ECO:0007669"/>
    <property type="project" value="TreeGrafter"/>
</dbReference>
<dbReference type="OrthoDB" id="3352408at2759"/>
<evidence type="ECO:0000313" key="12">
    <source>
        <dbReference type="Proteomes" id="UP000218231"/>
    </source>
</evidence>
<dbReference type="NCBIfam" id="TIGR01494">
    <property type="entry name" value="ATPase_P-type"/>
    <property type="match status" value="2"/>
</dbReference>
<keyword evidence="2 9" id="KW-0812">Transmembrane</keyword>
<reference evidence="11 12" key="1">
    <citation type="journal article" date="2017" name="Curr. Biol.">
        <title>Genome architecture and evolution of a unichromosomal asexual nematode.</title>
        <authorList>
            <person name="Fradin H."/>
            <person name="Zegar C."/>
            <person name="Gutwein M."/>
            <person name="Lucas J."/>
            <person name="Kovtun M."/>
            <person name="Corcoran D."/>
            <person name="Baugh L.R."/>
            <person name="Kiontke K."/>
            <person name="Gunsalus K."/>
            <person name="Fitch D.H."/>
            <person name="Piano F."/>
        </authorList>
    </citation>
    <scope>NUCLEOTIDE SEQUENCE [LARGE SCALE GENOMIC DNA]</scope>
    <source>
        <strain evidence="11">PF1309</strain>
    </source>
</reference>
<dbReference type="SFLD" id="SFLDF00027">
    <property type="entry name" value="p-type_atpase"/>
    <property type="match status" value="1"/>
</dbReference>
<evidence type="ECO:0000256" key="2">
    <source>
        <dbReference type="ARBA" id="ARBA00022692"/>
    </source>
</evidence>
<dbReference type="PANTHER" id="PTHR43294:SF5">
    <property type="entry name" value="CATION-TRANSPORTING P-TYPE ATPASE N-TERMINAL DOMAIN-CONTAINING PROTEIN"/>
    <property type="match status" value="1"/>
</dbReference>
<feature type="region of interest" description="Disordered" evidence="8">
    <location>
        <begin position="1"/>
        <end position="25"/>
    </location>
</feature>
<evidence type="ECO:0000256" key="7">
    <source>
        <dbReference type="ARBA" id="ARBA00023136"/>
    </source>
</evidence>
<evidence type="ECO:0000259" key="10">
    <source>
        <dbReference type="SMART" id="SM00831"/>
    </source>
</evidence>
<dbReference type="SUPFAM" id="SSF81660">
    <property type="entry name" value="Metal cation-transporting ATPase, ATP-binding domain N"/>
    <property type="match status" value="1"/>
</dbReference>
<feature type="transmembrane region" description="Helical" evidence="9">
    <location>
        <begin position="107"/>
        <end position="127"/>
    </location>
</feature>
<dbReference type="InterPro" id="IPR050510">
    <property type="entry name" value="Cation_transp_ATPase_P-type"/>
</dbReference>
<keyword evidence="4" id="KW-0067">ATP-binding</keyword>
<dbReference type="Pfam" id="PF00689">
    <property type="entry name" value="Cation_ATPase_C"/>
    <property type="match status" value="1"/>
</dbReference>
<evidence type="ECO:0000256" key="6">
    <source>
        <dbReference type="ARBA" id="ARBA00022989"/>
    </source>
</evidence>
<dbReference type="SUPFAM" id="SSF81653">
    <property type="entry name" value="Calcium ATPase, transduction domain A"/>
    <property type="match status" value="1"/>
</dbReference>
<dbReference type="STRING" id="2018661.A0A2A2JR78"/>
<keyword evidence="5" id="KW-1278">Translocase</keyword>
<dbReference type="InterPro" id="IPR004014">
    <property type="entry name" value="ATPase_P-typ_cation-transptr_N"/>
</dbReference>
<keyword evidence="12" id="KW-1185">Reference proteome</keyword>
<dbReference type="PROSITE" id="PS00154">
    <property type="entry name" value="ATPASE_E1_E2"/>
    <property type="match status" value="1"/>
</dbReference>
<feature type="transmembrane region" description="Helical" evidence="9">
    <location>
        <begin position="1002"/>
        <end position="1019"/>
    </location>
</feature>
<dbReference type="FunFam" id="3.40.50.1000:FF:000028">
    <property type="entry name" value="Calcium-transporting P-type ATPase, putative"/>
    <property type="match status" value="1"/>
</dbReference>
<feature type="compositionally biased region" description="Polar residues" evidence="8">
    <location>
        <begin position="1"/>
        <end position="12"/>
    </location>
</feature>
<dbReference type="GO" id="GO:0030007">
    <property type="term" value="P:intracellular potassium ion homeostasis"/>
    <property type="evidence" value="ECO:0007669"/>
    <property type="project" value="TreeGrafter"/>
</dbReference>
<dbReference type="SFLD" id="SFLDS00003">
    <property type="entry name" value="Haloacid_Dehalogenase"/>
    <property type="match status" value="1"/>
</dbReference>
<dbReference type="PRINTS" id="PR00119">
    <property type="entry name" value="CATATPASE"/>
</dbReference>
<gene>
    <name evidence="11" type="ORF">WR25_25367</name>
</gene>
<dbReference type="InterPro" id="IPR023299">
    <property type="entry name" value="ATPase_P-typ_cyto_dom_N"/>
</dbReference>
<organism evidence="11 12">
    <name type="scientific">Diploscapter pachys</name>
    <dbReference type="NCBI Taxonomy" id="2018661"/>
    <lineage>
        <taxon>Eukaryota</taxon>
        <taxon>Metazoa</taxon>
        <taxon>Ecdysozoa</taxon>
        <taxon>Nematoda</taxon>
        <taxon>Chromadorea</taxon>
        <taxon>Rhabditida</taxon>
        <taxon>Rhabditina</taxon>
        <taxon>Rhabditomorpha</taxon>
        <taxon>Rhabditoidea</taxon>
        <taxon>Rhabditidae</taxon>
        <taxon>Diploscapter</taxon>
    </lineage>
</organism>
<dbReference type="GO" id="GO:1902600">
    <property type="term" value="P:proton transmembrane transport"/>
    <property type="evidence" value="ECO:0007669"/>
    <property type="project" value="TreeGrafter"/>
</dbReference>
<dbReference type="InterPro" id="IPR059000">
    <property type="entry name" value="ATPase_P-type_domA"/>
</dbReference>
<dbReference type="GO" id="GO:0036376">
    <property type="term" value="P:sodium ion export across plasma membrane"/>
    <property type="evidence" value="ECO:0007669"/>
    <property type="project" value="TreeGrafter"/>
</dbReference>
<evidence type="ECO:0000256" key="9">
    <source>
        <dbReference type="SAM" id="Phobius"/>
    </source>
</evidence>
<dbReference type="SFLD" id="SFLDG00002">
    <property type="entry name" value="C1.7:_P-type_atpase_like"/>
    <property type="match status" value="1"/>
</dbReference>
<dbReference type="InterPro" id="IPR023214">
    <property type="entry name" value="HAD_sf"/>
</dbReference>
<dbReference type="GO" id="GO:0005524">
    <property type="term" value="F:ATP binding"/>
    <property type="evidence" value="ECO:0007669"/>
    <property type="project" value="UniProtKB-KW"/>
</dbReference>
<dbReference type="Pfam" id="PF00122">
    <property type="entry name" value="E1-E2_ATPase"/>
    <property type="match status" value="1"/>
</dbReference>
<dbReference type="Gene3D" id="3.40.1110.10">
    <property type="entry name" value="Calcium-transporting ATPase, cytoplasmic domain N"/>
    <property type="match status" value="2"/>
</dbReference>
<dbReference type="Pfam" id="PF08282">
    <property type="entry name" value="Hydrolase_3"/>
    <property type="match status" value="1"/>
</dbReference>
<dbReference type="Gene3D" id="3.40.50.1000">
    <property type="entry name" value="HAD superfamily/HAD-like"/>
    <property type="match status" value="2"/>
</dbReference>
<dbReference type="AlphaFoldDB" id="A0A2A2JR78"/>
<evidence type="ECO:0000313" key="11">
    <source>
        <dbReference type="EMBL" id="PAV64286.1"/>
    </source>
</evidence>
<dbReference type="SMART" id="SM00831">
    <property type="entry name" value="Cation_ATPase_N"/>
    <property type="match status" value="1"/>
</dbReference>
<feature type="transmembrane region" description="Helical" evidence="9">
    <location>
        <begin position="824"/>
        <end position="843"/>
    </location>
</feature>
<dbReference type="InterPro" id="IPR036412">
    <property type="entry name" value="HAD-like_sf"/>
</dbReference>
<dbReference type="InterPro" id="IPR023298">
    <property type="entry name" value="ATPase_P-typ_TM_dom_sf"/>
</dbReference>
<dbReference type="InterPro" id="IPR044492">
    <property type="entry name" value="P_typ_ATPase_HD_dom"/>
</dbReference>
<dbReference type="GO" id="GO:0016887">
    <property type="term" value="F:ATP hydrolysis activity"/>
    <property type="evidence" value="ECO:0007669"/>
    <property type="project" value="InterPro"/>
</dbReference>
<dbReference type="EMBL" id="LIAE01010266">
    <property type="protein sequence ID" value="PAV64286.1"/>
    <property type="molecule type" value="Genomic_DNA"/>
</dbReference>
<accession>A0A2A2JR78</accession>
<evidence type="ECO:0000256" key="8">
    <source>
        <dbReference type="SAM" id="MobiDB-lite"/>
    </source>
</evidence>
<feature type="transmembrane region" description="Helical" evidence="9">
    <location>
        <begin position="297"/>
        <end position="321"/>
    </location>
</feature>
<keyword evidence="6 9" id="KW-1133">Transmembrane helix</keyword>
<feature type="domain" description="Cation-transporting P-type ATPase N-terminal" evidence="10">
    <location>
        <begin position="45"/>
        <end position="127"/>
    </location>
</feature>
<evidence type="ECO:0000256" key="3">
    <source>
        <dbReference type="ARBA" id="ARBA00022741"/>
    </source>
</evidence>
<dbReference type="SUPFAM" id="SSF56784">
    <property type="entry name" value="HAD-like"/>
    <property type="match status" value="1"/>
</dbReference>
<dbReference type="PRINTS" id="PR00121">
    <property type="entry name" value="NAKATPASE"/>
</dbReference>
<keyword evidence="3" id="KW-0547">Nucleotide-binding</keyword>
<comment type="subcellular location">
    <subcellularLocation>
        <location evidence="1">Membrane</location>
        <topology evidence="1">Multi-pass membrane protein</topology>
    </subcellularLocation>
</comment>
<dbReference type="Proteomes" id="UP000218231">
    <property type="component" value="Unassembled WGS sequence"/>
</dbReference>
<dbReference type="Gene3D" id="1.20.1110.10">
    <property type="entry name" value="Calcium-transporting ATPase, transmembrane domain"/>
    <property type="match status" value="2"/>
</dbReference>
<dbReference type="InterPro" id="IPR008250">
    <property type="entry name" value="ATPase_P-typ_transduc_dom_A_sf"/>
</dbReference>
<dbReference type="InterPro" id="IPR001757">
    <property type="entry name" value="P_typ_ATPase"/>
</dbReference>